<dbReference type="GO" id="GO:0042744">
    <property type="term" value="P:hydrogen peroxide catabolic process"/>
    <property type="evidence" value="ECO:0007669"/>
    <property type="project" value="UniProtKB-KW"/>
</dbReference>
<keyword evidence="8" id="KW-0376">Hydrogen peroxide</keyword>
<gene>
    <name evidence="12" type="ORF">SAPINGB_P003314</name>
</gene>
<dbReference type="GO" id="GO:0042542">
    <property type="term" value="P:response to hydrogen peroxide"/>
    <property type="evidence" value="ECO:0007669"/>
    <property type="project" value="TreeGrafter"/>
</dbReference>
<dbReference type="SUPFAM" id="SSF56634">
    <property type="entry name" value="Heme-dependent catalase-like"/>
    <property type="match status" value="1"/>
</dbReference>
<keyword evidence="4" id="KW-0349">Heme</keyword>
<keyword evidence="6" id="KW-0560">Oxidoreductase</keyword>
<dbReference type="Pfam" id="PF06628">
    <property type="entry name" value="Catalase-rel"/>
    <property type="match status" value="1"/>
</dbReference>
<evidence type="ECO:0000313" key="13">
    <source>
        <dbReference type="Proteomes" id="UP000398389"/>
    </source>
</evidence>
<keyword evidence="13" id="KW-1185">Reference proteome</keyword>
<keyword evidence="3" id="KW-0575">Peroxidase</keyword>
<evidence type="ECO:0008006" key="14">
    <source>
        <dbReference type="Google" id="ProtNLM"/>
    </source>
</evidence>
<feature type="domain" description="Catalase core" evidence="10">
    <location>
        <begin position="1"/>
        <end position="69"/>
    </location>
</feature>
<evidence type="ECO:0000256" key="7">
    <source>
        <dbReference type="ARBA" id="ARBA00023004"/>
    </source>
</evidence>
<evidence type="ECO:0000256" key="5">
    <source>
        <dbReference type="ARBA" id="ARBA00022723"/>
    </source>
</evidence>
<comment type="cofactor">
    <cofactor evidence="1">
        <name>heme</name>
        <dbReference type="ChEBI" id="CHEBI:30413"/>
    </cofactor>
</comment>
<dbReference type="GO" id="GO:0046872">
    <property type="term" value="F:metal ion binding"/>
    <property type="evidence" value="ECO:0007669"/>
    <property type="project" value="UniProtKB-KW"/>
</dbReference>
<keyword evidence="5" id="KW-0479">Metal-binding</keyword>
<comment type="function">
    <text evidence="9">Catalyzes the degradation of hydrogen peroxide (H(2)O(2)) generated by peroxisomal oxidases to water and oxygen, thereby protecting cells from the toxic effects of hydrogen peroxide.</text>
</comment>
<evidence type="ECO:0000256" key="1">
    <source>
        <dbReference type="ARBA" id="ARBA00001971"/>
    </source>
</evidence>
<reference evidence="12 13" key="1">
    <citation type="submission" date="2019-09" db="EMBL/GenBank/DDBJ databases">
        <authorList>
            <person name="Brejova B."/>
        </authorList>
    </citation>
    <scope>NUCLEOTIDE SEQUENCE [LARGE SCALE GENOMIC DNA]</scope>
</reference>
<dbReference type="Proteomes" id="UP000398389">
    <property type="component" value="Unassembled WGS sequence"/>
</dbReference>
<evidence type="ECO:0000256" key="2">
    <source>
        <dbReference type="ARBA" id="ARBA00005329"/>
    </source>
</evidence>
<dbReference type="InterPro" id="IPR011614">
    <property type="entry name" value="Catalase_core"/>
</dbReference>
<evidence type="ECO:0000256" key="3">
    <source>
        <dbReference type="ARBA" id="ARBA00022559"/>
    </source>
</evidence>
<dbReference type="PROSITE" id="PS00437">
    <property type="entry name" value="CATALASE_1"/>
    <property type="match status" value="1"/>
</dbReference>
<keyword evidence="7" id="KW-0408">Iron</keyword>
<evidence type="ECO:0000256" key="9">
    <source>
        <dbReference type="ARBA" id="ARBA00044729"/>
    </source>
</evidence>
<evidence type="ECO:0000313" key="12">
    <source>
        <dbReference type="EMBL" id="VVT52091.1"/>
    </source>
</evidence>
<evidence type="ECO:0000256" key="8">
    <source>
        <dbReference type="ARBA" id="ARBA00023324"/>
    </source>
</evidence>
<dbReference type="PANTHER" id="PTHR11465">
    <property type="entry name" value="CATALASE"/>
    <property type="match status" value="1"/>
</dbReference>
<dbReference type="EMBL" id="CABVLU010000002">
    <property type="protein sequence ID" value="VVT52091.1"/>
    <property type="molecule type" value="Genomic_DNA"/>
</dbReference>
<dbReference type="RefSeq" id="XP_031853923.1">
    <property type="nucleotide sequence ID" value="XM_031998032.1"/>
</dbReference>
<dbReference type="AlphaFoldDB" id="A0A5E8BMD8"/>
<dbReference type="GeneID" id="43582132"/>
<comment type="similarity">
    <text evidence="2">Belongs to the catalase family.</text>
</comment>
<evidence type="ECO:0000259" key="10">
    <source>
        <dbReference type="Pfam" id="PF00199"/>
    </source>
</evidence>
<evidence type="ECO:0000256" key="4">
    <source>
        <dbReference type="ARBA" id="ARBA00022617"/>
    </source>
</evidence>
<protein>
    <recommendedName>
        <fullName evidence="14">Catalase core domain-containing protein</fullName>
    </recommendedName>
</protein>
<dbReference type="InterPro" id="IPR020835">
    <property type="entry name" value="Catalase_sf"/>
</dbReference>
<dbReference type="InterPro" id="IPR002226">
    <property type="entry name" value="Catalase_haem_BS"/>
</dbReference>
<evidence type="ECO:0000259" key="11">
    <source>
        <dbReference type="Pfam" id="PF06628"/>
    </source>
</evidence>
<dbReference type="InterPro" id="IPR010582">
    <property type="entry name" value="Catalase_immune_responsive"/>
</dbReference>
<dbReference type="Pfam" id="PF00199">
    <property type="entry name" value="Catalase"/>
    <property type="match status" value="1"/>
</dbReference>
<dbReference type="OrthoDB" id="6880011at2759"/>
<dbReference type="InterPro" id="IPR018028">
    <property type="entry name" value="Catalase"/>
</dbReference>
<dbReference type="GO" id="GO:0004096">
    <property type="term" value="F:catalase activity"/>
    <property type="evidence" value="ECO:0007669"/>
    <property type="project" value="UniProtKB-EC"/>
</dbReference>
<accession>A0A5E8BMD8</accession>
<name>A0A5E8BMD8_9ASCO</name>
<dbReference type="PANTHER" id="PTHR11465:SF9">
    <property type="entry name" value="CATALASE"/>
    <property type="match status" value="1"/>
</dbReference>
<dbReference type="Gene3D" id="2.40.180.10">
    <property type="entry name" value="Catalase core domain"/>
    <property type="match status" value="1"/>
</dbReference>
<sequence length="172" mass="19593">MVPGVAPSADPVLQSRLFSYPDAQRYRLGVNFRQIPVNCPLHEFNPLLRDGAMRVDGNLGDYPTYLPSSAPIHYKVVPGMEHHERWVGTVTRFHWEASIEQGDFVQIQSLWNVFGKTNQQKSFVGNVSGHLKNADPAIQDRVFDLFSKVAPELGKWIREETLKLSPREPRKL</sequence>
<dbReference type="PROSITE" id="PS51402">
    <property type="entry name" value="CATALASE_3"/>
    <property type="match status" value="1"/>
</dbReference>
<dbReference type="GO" id="GO:0005739">
    <property type="term" value="C:mitochondrion"/>
    <property type="evidence" value="ECO:0007669"/>
    <property type="project" value="TreeGrafter"/>
</dbReference>
<evidence type="ECO:0000256" key="6">
    <source>
        <dbReference type="ARBA" id="ARBA00023002"/>
    </source>
</evidence>
<feature type="domain" description="Catalase immune-responsive" evidence="11">
    <location>
        <begin position="102"/>
        <end position="159"/>
    </location>
</feature>
<dbReference type="GO" id="GO:0005777">
    <property type="term" value="C:peroxisome"/>
    <property type="evidence" value="ECO:0007669"/>
    <property type="project" value="TreeGrafter"/>
</dbReference>
<organism evidence="12 13">
    <name type="scientific">Magnusiomyces paraingens</name>
    <dbReference type="NCBI Taxonomy" id="2606893"/>
    <lineage>
        <taxon>Eukaryota</taxon>
        <taxon>Fungi</taxon>
        <taxon>Dikarya</taxon>
        <taxon>Ascomycota</taxon>
        <taxon>Saccharomycotina</taxon>
        <taxon>Dipodascomycetes</taxon>
        <taxon>Dipodascales</taxon>
        <taxon>Dipodascaceae</taxon>
        <taxon>Magnusiomyces</taxon>
    </lineage>
</organism>
<dbReference type="GO" id="GO:0020037">
    <property type="term" value="F:heme binding"/>
    <property type="evidence" value="ECO:0007669"/>
    <property type="project" value="InterPro"/>
</dbReference>
<proteinExistence type="inferred from homology"/>